<dbReference type="InterPro" id="IPR012337">
    <property type="entry name" value="RNaseH-like_sf"/>
</dbReference>
<dbReference type="EMBL" id="JAJFAZ020000001">
    <property type="protein sequence ID" value="KAI5349330.1"/>
    <property type="molecule type" value="Genomic_DNA"/>
</dbReference>
<organism evidence="5 6">
    <name type="scientific">Prunus dulcis</name>
    <name type="common">Almond</name>
    <name type="synonym">Amygdalus dulcis</name>
    <dbReference type="NCBI Taxonomy" id="3755"/>
    <lineage>
        <taxon>Eukaryota</taxon>
        <taxon>Viridiplantae</taxon>
        <taxon>Streptophyta</taxon>
        <taxon>Embryophyta</taxon>
        <taxon>Tracheophyta</taxon>
        <taxon>Spermatophyta</taxon>
        <taxon>Magnoliopsida</taxon>
        <taxon>eudicotyledons</taxon>
        <taxon>Gunneridae</taxon>
        <taxon>Pentapetalae</taxon>
        <taxon>rosids</taxon>
        <taxon>fabids</taxon>
        <taxon>Rosales</taxon>
        <taxon>Rosaceae</taxon>
        <taxon>Amygdaloideae</taxon>
        <taxon>Amygdaleae</taxon>
        <taxon>Prunus</taxon>
    </lineage>
</organism>
<dbReference type="GO" id="GO:0003676">
    <property type="term" value="F:nucleic acid binding"/>
    <property type="evidence" value="ECO:0007669"/>
    <property type="project" value="InterPro"/>
</dbReference>
<evidence type="ECO:0000256" key="1">
    <source>
        <dbReference type="SAM" id="MobiDB-lite"/>
    </source>
</evidence>
<evidence type="ECO:0000259" key="2">
    <source>
        <dbReference type="Pfam" id="PF00078"/>
    </source>
</evidence>
<dbReference type="PANTHER" id="PTHR31286">
    <property type="entry name" value="GLYCINE-RICH CELL WALL STRUCTURAL PROTEIN 1.8-LIKE"/>
    <property type="match status" value="1"/>
</dbReference>
<feature type="region of interest" description="Disordered" evidence="1">
    <location>
        <begin position="340"/>
        <end position="361"/>
    </location>
</feature>
<evidence type="ECO:0000313" key="6">
    <source>
        <dbReference type="Proteomes" id="UP001054821"/>
    </source>
</evidence>
<evidence type="ECO:0000313" key="5">
    <source>
        <dbReference type="EMBL" id="KAI5349330.1"/>
    </source>
</evidence>
<keyword evidence="6" id="KW-1185">Reference proteome</keyword>
<dbReference type="Gene3D" id="3.30.420.10">
    <property type="entry name" value="Ribonuclease H-like superfamily/Ribonuclease H"/>
    <property type="match status" value="1"/>
</dbReference>
<dbReference type="CDD" id="cd06222">
    <property type="entry name" value="RNase_H_like"/>
    <property type="match status" value="1"/>
</dbReference>
<dbReference type="Proteomes" id="UP001054821">
    <property type="component" value="Chromosome 1"/>
</dbReference>
<feature type="domain" description="Reverse transcriptase" evidence="2">
    <location>
        <begin position="1013"/>
        <end position="1141"/>
    </location>
</feature>
<dbReference type="Pfam" id="PF14111">
    <property type="entry name" value="DUF4283"/>
    <property type="match status" value="1"/>
</dbReference>
<dbReference type="CDD" id="cd01650">
    <property type="entry name" value="RT_nLTR_like"/>
    <property type="match status" value="1"/>
</dbReference>
<dbReference type="InterPro" id="IPR000477">
    <property type="entry name" value="RT_dom"/>
</dbReference>
<dbReference type="InterPro" id="IPR040256">
    <property type="entry name" value="At4g02000-like"/>
</dbReference>
<feature type="region of interest" description="Disordered" evidence="1">
    <location>
        <begin position="402"/>
        <end position="424"/>
    </location>
</feature>
<comment type="caution">
    <text evidence="5">The sequence shown here is derived from an EMBL/GenBank/DDBJ whole genome shotgun (WGS) entry which is preliminary data.</text>
</comment>
<dbReference type="GO" id="GO:0004523">
    <property type="term" value="F:RNA-DNA hybrid ribonuclease activity"/>
    <property type="evidence" value="ECO:0007669"/>
    <property type="project" value="InterPro"/>
</dbReference>
<dbReference type="SUPFAM" id="SSF56219">
    <property type="entry name" value="DNase I-like"/>
    <property type="match status" value="1"/>
</dbReference>
<sequence>MTEFVFCAEGPTKEGPSAGGKRARTKEILDADALEPEAPPPPLPPIPMSFKDKVAGDFGMAEEQMEIGDDDVVIKSGTIPSIQFSDKIKNALYRPWRTAVIIKLMGRPLAYTFLRARLLQKWELKGPMSLIDLENNYFIVKFVYEEDMKYVLTSGPWQIAGQYVVTQKWKPGFNAQEEKISHMTAWVRINGLNVEYFRYDVMEKIGNLIGNTIKVDANTMSQARGKFARICIELDLAKPLTPFIEVEGRTYGVVYEGINLVCFECGCYGHGRDTCPIIVQAKKQAADSVDTEGMEMNNTNKIDELQVDSPTTLAAENPAKIHGEWMLMKTRNFKKKVLNDSGKGAEISKRNPKNSNDYNGSRFNVLNEEGKSGNGIILEEFTPVKATTSGSNMTSKTVARSTMNFDGKGKPAGNKSPTSYGSSPWVFKKPLRDVTNSTVTFGARETDTNKDDVRGSFSFNVDGPFFHDPSLAKGGTFPEPEPPDDYNMEPNVGVIPEMRDTSEDMEQQSECLDQGKSVIRLEAGAGKNSCASTIKDLKKAFNIDILAVLEPRISGPRALTVAQNLGFSHYHIVDATGFSGGVWLLWNGNSVSLHVVAHSSQSITALVTLGNQWWLLTVVYANPCPRIRESLWKYFDGLACASHLPWLVLGDFNDIASADEKCGGNLDLGGRCFVEWIDRNQLVDLGFSGAKFTWCNKRNAEGIIWKRLDRGLCNINWRLLFPEAHLSHLPRVNSDHCPVLVSLDSNHYPTRGCTPFRFQAMWMSHPDFPKFIHANWSIGDGHASQKSARLKSSLISWNRQVFGCLFQKKRRLLTRLAGIQRKLCLGHNPYLCDLENELTNNYNMLLEQEELFWLQKSRNTWLKEGDKNSRFFNMSTVVRRRRNKLEGLNNDNGDWITDKTGMKHIIVDYFQCLFCTSESVGDYSLLPQLFPHLEEVDLVGLSCGVSNEEIKESLFSIGGLKTPGPDGFPAIFYQKFWELCANDIISFTKECFQTATLPEHINETLIALVPKVERPVSMTQLRPISLCNTLYKVVAKILVARLRPYMAKLVSPNQVSFIPGRQITDNIVVAQEVLHKFKTAKGKKGFIAWKIDLSKAYDRLHWHFIREVLWELHLPPKTKTFLWLFCHKKLLTNTQRQRRGLTQIPNCPSCAAPLETIEHLIKDCPNSIAAWNDIGVDFGDLGSFDFDDWILLNLKSKRKRCKGVFDQNFTMPVEPRQIIFQYAVEWYSSNKPCTGTPNQTLTQLSWNRPSPGGCKINSDGSRNNTTDQIGAAGVLRDATGAWLKGYSVKLGTGSVLEAELWGIFWGLSLAWDSGFRTVEVESDSKVAVDLLNSLTISTHPLFSIINCCKVKMSANWNCSVRHILREQNRAADALAAISFDFNPGLHIFQEMPACITDIRAADARGDSRPRLLCF</sequence>
<dbReference type="Pfam" id="PF00078">
    <property type="entry name" value="RVT_1"/>
    <property type="match status" value="1"/>
</dbReference>
<evidence type="ECO:0000259" key="4">
    <source>
        <dbReference type="Pfam" id="PF14111"/>
    </source>
</evidence>
<evidence type="ECO:0008006" key="7">
    <source>
        <dbReference type="Google" id="ProtNLM"/>
    </source>
</evidence>
<dbReference type="PANTHER" id="PTHR31286:SF99">
    <property type="entry name" value="DUF4283 DOMAIN-CONTAINING PROTEIN"/>
    <property type="match status" value="1"/>
</dbReference>
<protein>
    <recommendedName>
        <fullName evidence="7">Reverse transcriptase</fullName>
    </recommendedName>
</protein>
<dbReference type="InterPro" id="IPR036397">
    <property type="entry name" value="RNaseH_sf"/>
</dbReference>
<dbReference type="InterPro" id="IPR036691">
    <property type="entry name" value="Endo/exonu/phosph_ase_sf"/>
</dbReference>
<reference evidence="5 6" key="1">
    <citation type="journal article" date="2022" name="G3 (Bethesda)">
        <title>Whole-genome sequence and methylome profiling of the almond [Prunus dulcis (Mill.) D.A. Webb] cultivar 'Nonpareil'.</title>
        <authorList>
            <person name="D'Amico-Willman K.M."/>
            <person name="Ouma W.Z."/>
            <person name="Meulia T."/>
            <person name="Sideli G.M."/>
            <person name="Gradziel T.M."/>
            <person name="Fresnedo-Ramirez J."/>
        </authorList>
    </citation>
    <scope>NUCLEOTIDE SEQUENCE [LARGE SCALE GENOMIC DNA]</scope>
    <source>
        <strain evidence="5">Clone GOH B32 T37-40</strain>
    </source>
</reference>
<dbReference type="Pfam" id="PF13456">
    <property type="entry name" value="RVT_3"/>
    <property type="match status" value="1"/>
</dbReference>
<accession>A0AAD4ZKK1</accession>
<feature type="region of interest" description="Disordered" evidence="1">
    <location>
        <begin position="1"/>
        <end position="23"/>
    </location>
</feature>
<evidence type="ECO:0000259" key="3">
    <source>
        <dbReference type="Pfam" id="PF13456"/>
    </source>
</evidence>
<dbReference type="InterPro" id="IPR002156">
    <property type="entry name" value="RNaseH_domain"/>
</dbReference>
<dbReference type="InterPro" id="IPR025558">
    <property type="entry name" value="DUF4283"/>
</dbReference>
<feature type="domain" description="RNase H type-1" evidence="3">
    <location>
        <begin position="1257"/>
        <end position="1376"/>
    </location>
</feature>
<gene>
    <name evidence="5" type="ORF">L3X38_002217</name>
</gene>
<feature type="domain" description="DUF4283" evidence="4">
    <location>
        <begin position="96"/>
        <end position="176"/>
    </location>
</feature>
<dbReference type="SUPFAM" id="SSF53098">
    <property type="entry name" value="Ribonuclease H-like"/>
    <property type="match status" value="1"/>
</dbReference>
<dbReference type="Gene3D" id="3.60.10.10">
    <property type="entry name" value="Endonuclease/exonuclease/phosphatase"/>
    <property type="match status" value="1"/>
</dbReference>
<proteinExistence type="predicted"/>
<dbReference type="InterPro" id="IPR044730">
    <property type="entry name" value="RNase_H-like_dom_plant"/>
</dbReference>
<name>A0AAD4ZKK1_PRUDU</name>